<name>F3UXS5_STRSA</name>
<protein>
    <submittedName>
        <fullName evidence="8">Peptidoglycan binding domain protein</fullName>
    </submittedName>
</protein>
<keyword evidence="1" id="KW-0134">Cell wall</keyword>
<dbReference type="HOGENOM" id="CLU_595686_0_0_9"/>
<dbReference type="EMBL" id="AFFO01000010">
    <property type="protein sequence ID" value="EGJ38540.1"/>
    <property type="molecule type" value="Genomic_DNA"/>
</dbReference>
<dbReference type="PROSITE" id="PS50847">
    <property type="entry name" value="GRAM_POS_ANCHORING"/>
    <property type="match status" value="1"/>
</dbReference>
<dbReference type="Pfam" id="PF00092">
    <property type="entry name" value="VWA"/>
    <property type="match status" value="1"/>
</dbReference>
<dbReference type="SMART" id="SM00327">
    <property type="entry name" value="VWA"/>
    <property type="match status" value="1"/>
</dbReference>
<feature type="domain" description="VWFA" evidence="6">
    <location>
        <begin position="206"/>
        <end position="399"/>
    </location>
</feature>
<dbReference type="GO" id="GO:0005737">
    <property type="term" value="C:cytoplasm"/>
    <property type="evidence" value="ECO:0007669"/>
    <property type="project" value="TreeGrafter"/>
</dbReference>
<keyword evidence="2" id="KW-0964">Secreted</keyword>
<evidence type="ECO:0000313" key="9">
    <source>
        <dbReference type="Proteomes" id="UP000006459"/>
    </source>
</evidence>
<evidence type="ECO:0000259" key="7">
    <source>
        <dbReference type="PROSITE" id="PS50847"/>
    </source>
</evidence>
<dbReference type="NCBIfam" id="TIGR01167">
    <property type="entry name" value="LPXTG_anchor"/>
    <property type="match status" value="1"/>
</dbReference>
<dbReference type="PROSITE" id="PS50234">
    <property type="entry name" value="VWFA"/>
    <property type="match status" value="1"/>
</dbReference>
<dbReference type="InterPro" id="IPR002035">
    <property type="entry name" value="VWF_A"/>
</dbReference>
<evidence type="ECO:0000256" key="5">
    <source>
        <dbReference type="SAM" id="MobiDB-lite"/>
    </source>
</evidence>
<dbReference type="PANTHER" id="PTHR47763">
    <property type="entry name" value="ALPHA-PROTEIN KINASE VWKA"/>
    <property type="match status" value="1"/>
</dbReference>
<accession>F3UXS5</accession>
<feature type="domain" description="Gram-positive cocci surface proteins LPxTG" evidence="7">
    <location>
        <begin position="443"/>
        <end position="478"/>
    </location>
</feature>
<evidence type="ECO:0000256" key="3">
    <source>
        <dbReference type="ARBA" id="ARBA00022729"/>
    </source>
</evidence>
<dbReference type="Proteomes" id="UP000006459">
    <property type="component" value="Unassembled WGS sequence"/>
</dbReference>
<dbReference type="CDD" id="cd00198">
    <property type="entry name" value="vWFA"/>
    <property type="match status" value="1"/>
</dbReference>
<dbReference type="eggNOG" id="COG2304">
    <property type="taxonomic scope" value="Bacteria"/>
</dbReference>
<dbReference type="AlphaFoldDB" id="F3UXS5"/>
<feature type="region of interest" description="Disordered" evidence="5">
    <location>
        <begin position="95"/>
        <end position="114"/>
    </location>
</feature>
<evidence type="ECO:0000313" key="8">
    <source>
        <dbReference type="EMBL" id="EGJ38540.1"/>
    </source>
</evidence>
<dbReference type="PANTHER" id="PTHR47763:SF1">
    <property type="entry name" value="DUF659 DOMAIN-CONTAINING PROTEIN"/>
    <property type="match status" value="1"/>
</dbReference>
<evidence type="ECO:0000256" key="1">
    <source>
        <dbReference type="ARBA" id="ARBA00022512"/>
    </source>
</evidence>
<proteinExistence type="predicted"/>
<dbReference type="Gene3D" id="3.40.50.410">
    <property type="entry name" value="von Willebrand factor, type A domain"/>
    <property type="match status" value="1"/>
</dbReference>
<dbReference type="SUPFAM" id="SSF53300">
    <property type="entry name" value="vWA-like"/>
    <property type="match status" value="1"/>
</dbReference>
<keyword evidence="3" id="KW-0732">Signal</keyword>
<dbReference type="InterPro" id="IPR036465">
    <property type="entry name" value="vWFA_dom_sf"/>
</dbReference>
<organism evidence="8 9">
    <name type="scientific">Streptococcus sanguinis SK49</name>
    <dbReference type="NCBI Taxonomy" id="888808"/>
    <lineage>
        <taxon>Bacteria</taxon>
        <taxon>Bacillati</taxon>
        <taxon>Bacillota</taxon>
        <taxon>Bacilli</taxon>
        <taxon>Lactobacillales</taxon>
        <taxon>Streptococcaceae</taxon>
        <taxon>Streptococcus</taxon>
    </lineage>
</organism>
<evidence type="ECO:0000259" key="6">
    <source>
        <dbReference type="PROSITE" id="PS50234"/>
    </source>
</evidence>
<reference evidence="8 9" key="1">
    <citation type="submission" date="2011-03" db="EMBL/GenBank/DDBJ databases">
        <authorList>
            <person name="Muzny D."/>
            <person name="Qin X."/>
            <person name="Deng J."/>
            <person name="Jiang H."/>
            <person name="Liu Y."/>
            <person name="Qu J."/>
            <person name="Song X.-Z."/>
            <person name="Zhang L."/>
            <person name="Thornton R."/>
            <person name="Coyle M."/>
            <person name="Francisco L."/>
            <person name="Jackson L."/>
            <person name="Javaid M."/>
            <person name="Korchina V."/>
            <person name="Kovar C."/>
            <person name="Mata R."/>
            <person name="Mathew T."/>
            <person name="Ngo R."/>
            <person name="Nguyen L."/>
            <person name="Nguyen N."/>
            <person name="Okwuonu G."/>
            <person name="Ongeri F."/>
            <person name="Pham C."/>
            <person name="Simmons D."/>
            <person name="Wilczek-Boney K."/>
            <person name="Hale W."/>
            <person name="Jakkamsetti A."/>
            <person name="Pham P."/>
            <person name="Ruth R."/>
            <person name="San Lucas F."/>
            <person name="Warren J."/>
            <person name="Zhang J."/>
            <person name="Zhao Z."/>
            <person name="Zhou C."/>
            <person name="Zhu D."/>
            <person name="Lee S."/>
            <person name="Bess C."/>
            <person name="Blankenburg K."/>
            <person name="Forbes L."/>
            <person name="Fu Q."/>
            <person name="Gubbala S."/>
            <person name="Hirani K."/>
            <person name="Jayaseelan J.C."/>
            <person name="Lara F."/>
            <person name="Munidasa M."/>
            <person name="Palculict T."/>
            <person name="Patil S."/>
            <person name="Pu L.-L."/>
            <person name="Saada N."/>
            <person name="Tang L."/>
            <person name="Weissenberger G."/>
            <person name="Zhu Y."/>
            <person name="Hemphill L."/>
            <person name="Shang Y."/>
            <person name="Youmans B."/>
            <person name="Ayvaz T."/>
            <person name="Ross M."/>
            <person name="Santibanez J."/>
            <person name="Aqrawi P."/>
            <person name="Gross S."/>
            <person name="Joshi V."/>
            <person name="Fowler G."/>
            <person name="Nazareth L."/>
            <person name="Reid J."/>
            <person name="Worley K."/>
            <person name="Petrosino J."/>
            <person name="Highlander S."/>
            <person name="Gibbs R."/>
        </authorList>
    </citation>
    <scope>NUCLEOTIDE SEQUENCE [LARGE SCALE GENOMIC DNA]</scope>
    <source>
        <strain evidence="8 9">SK49</strain>
    </source>
</reference>
<dbReference type="InterPro" id="IPR052969">
    <property type="entry name" value="Thr-specific_kinase-like"/>
</dbReference>
<sequence length="478" mass="51817">MQFLFFYVILYKIDAIMFLNLKRQGEIMEKESFKLPGFSLYKLKVGLASATLLFAFSQASHVFADQVGTPPSSSGIAKTEAVSSPIEAAGAEIAADTTKPVVEESTAKPGDLIDVSKNVSPVDVKESQEGNQTVRVETATVDVTKTEVAPSKFDKAPEPITRRTENTLSGTDENGNPYTQYERVDKTTTITYTSTPPTVTKVGSADIVFVVDRSGSMGGTIDIVRANINEFVRNITKEGITARFGLATFSDEVYGRNSGSKDEDTVLTRFGSSYFTTDPAELEKALAAIRIASGGDTPETPTPALNQIISTYDWSKSSKNKKFVVLLTDAEMKEDPSIPTVADTLAALKAAGIERTVATVKAIEGIYKNFATEGRVLDIENNLADALTKGTTSWIVESVNEARYYKIIKDSYQFYLERRTTMPTSTVYHVQAPTLLAKSEQSLPKTGSSEKAVYSVVGLGLLLTGLGLGISVRKSEEQ</sequence>
<dbReference type="Pfam" id="PF00746">
    <property type="entry name" value="Gram_pos_anchor"/>
    <property type="match status" value="1"/>
</dbReference>
<dbReference type="GO" id="GO:0004674">
    <property type="term" value="F:protein serine/threonine kinase activity"/>
    <property type="evidence" value="ECO:0007669"/>
    <property type="project" value="TreeGrafter"/>
</dbReference>
<dbReference type="PATRIC" id="fig|888808.3.peg.1363"/>
<dbReference type="InterPro" id="IPR019931">
    <property type="entry name" value="LPXTG_anchor"/>
</dbReference>
<evidence type="ECO:0000256" key="4">
    <source>
        <dbReference type="ARBA" id="ARBA00023088"/>
    </source>
</evidence>
<comment type="caution">
    <text evidence="8">The sequence shown here is derived from an EMBL/GenBank/DDBJ whole genome shotgun (WGS) entry which is preliminary data.</text>
</comment>
<keyword evidence="4" id="KW-0572">Peptidoglycan-anchor</keyword>
<evidence type="ECO:0000256" key="2">
    <source>
        <dbReference type="ARBA" id="ARBA00022525"/>
    </source>
</evidence>
<gene>
    <name evidence="8" type="ORF">HMPREF9380_1397</name>
</gene>